<dbReference type="AlphaFoldDB" id="A0A804KS06"/>
<dbReference type="OMA" id="RIMMESY"/>
<organism evidence="2 3">
    <name type="scientific">Musa acuminata subsp. malaccensis</name>
    <name type="common">Wild banana</name>
    <name type="synonym">Musa malaccensis</name>
    <dbReference type="NCBI Taxonomy" id="214687"/>
    <lineage>
        <taxon>Eukaryota</taxon>
        <taxon>Viridiplantae</taxon>
        <taxon>Streptophyta</taxon>
        <taxon>Embryophyta</taxon>
        <taxon>Tracheophyta</taxon>
        <taxon>Spermatophyta</taxon>
        <taxon>Magnoliopsida</taxon>
        <taxon>Liliopsida</taxon>
        <taxon>Zingiberales</taxon>
        <taxon>Musaceae</taxon>
        <taxon>Musa</taxon>
    </lineage>
</organism>
<evidence type="ECO:0000313" key="1">
    <source>
        <dbReference type="EMBL" id="CAG1852396.1"/>
    </source>
</evidence>
<protein>
    <submittedName>
        <fullName evidence="1">(wild Malaysian banana) hypothetical protein</fullName>
    </submittedName>
</protein>
<dbReference type="InParanoid" id="A0A804KS06"/>
<keyword evidence="3" id="KW-1185">Reference proteome</keyword>
<proteinExistence type="predicted"/>
<reference evidence="2" key="2">
    <citation type="submission" date="2021-05" db="UniProtKB">
        <authorList>
            <consortium name="EnsemblPlants"/>
        </authorList>
    </citation>
    <scope>IDENTIFICATION</scope>
    <source>
        <strain evidence="2">subsp. malaccensis</strain>
    </source>
</reference>
<evidence type="ECO:0000313" key="3">
    <source>
        <dbReference type="Proteomes" id="UP000012960"/>
    </source>
</evidence>
<gene>
    <name evidence="1" type="ORF">GSMUA_306220.1</name>
</gene>
<dbReference type="EnsemblPlants" id="Ma10_t03070.1">
    <property type="protein sequence ID" value="Ma10_p03070.1"/>
    <property type="gene ID" value="Ma10_g03070"/>
</dbReference>
<name>A0A804KS06_MUSAM</name>
<dbReference type="Gramene" id="Ma10_t03070.1">
    <property type="protein sequence ID" value="Ma10_p03070.1"/>
    <property type="gene ID" value="Ma10_g03070"/>
</dbReference>
<sequence>MRAAEESVHPLLNRRPAFFRSRRRKMAVMRLGSRRGWRGRGRGRRLLAGLLRRMRLRWLAAKYRAALKRLRACHAALVRDVIEGAASMQAVQSRIMMESYFAAPFLPVAAVNCHPHYYARP</sequence>
<dbReference type="FunCoup" id="A0A804KS06">
    <property type="interactions" value="653"/>
</dbReference>
<evidence type="ECO:0000313" key="2">
    <source>
        <dbReference type="EnsemblPlants" id="Ma10_p03070.1"/>
    </source>
</evidence>
<reference evidence="1" key="1">
    <citation type="submission" date="2021-03" db="EMBL/GenBank/DDBJ databases">
        <authorList>
            <consortium name="Genoscope - CEA"/>
            <person name="William W."/>
        </authorList>
    </citation>
    <scope>NUCLEOTIDE SEQUENCE</scope>
    <source>
        <strain evidence="1">Doubled-haploid Pahang</strain>
    </source>
</reference>
<dbReference type="Proteomes" id="UP000012960">
    <property type="component" value="Unplaced"/>
</dbReference>
<accession>A0A804KS06</accession>
<dbReference type="OrthoDB" id="784365at2759"/>
<dbReference type="EMBL" id="HG996476">
    <property type="protein sequence ID" value="CAG1852396.1"/>
    <property type="molecule type" value="Genomic_DNA"/>
</dbReference>
<dbReference type="PANTHER" id="PTHR34788">
    <property type="entry name" value="F15I1.22"/>
    <property type="match status" value="1"/>
</dbReference>
<dbReference type="PANTHER" id="PTHR34788:SF4">
    <property type="entry name" value="F15I1.22"/>
    <property type="match status" value="1"/>
</dbReference>